<proteinExistence type="predicted"/>
<dbReference type="EMBL" id="FOLM01000012">
    <property type="protein sequence ID" value="SFD26886.1"/>
    <property type="molecule type" value="Genomic_DNA"/>
</dbReference>
<dbReference type="InterPro" id="IPR056507">
    <property type="entry name" value="wHTH-HSP90_Na-assoc"/>
</dbReference>
<feature type="compositionally biased region" description="Low complexity" evidence="1">
    <location>
        <begin position="1222"/>
        <end position="1234"/>
    </location>
</feature>
<sequence>MLGDVTATRYRALLLGVGEYQDKAFDPLPFVQDELAALADALKGRGYEVENPAVPDVRPGRTRVKVQIQEFLTTARTGDRLFLYLSGHGLHIDGSDYLVPADADTGLHPLTDSLVEIGWRRELDQCEAAGVLVAVDACREGVHLNALNTSWYSGWTRNQRALAERRQVAYLFACSPGQLAYYVRGGEGNEPFSVFTRALCELVRDPAAPASLADARTALQDRMNRLRRLHRTPPQKVVLLGEHDDREFLMLPGGTTAARDAHGAPAHPWVRVAREHQAWALAAGRRGLEVTRDATVRMVGRLAELRDGPAAATAGNPWYDGALAERTADRLQFLLTPRLSDVAPDPGGPGIELSPAEASLLVLSPFLDHLLGLRRLAAELPPGPAADWLSPPGSARGGVQAGEDPLTPGFRRYVRGNPRLTRRAVWARTGGDIEGAAAIGWWACAHWADRTLSAVLGDEAGKLLHEVSDAAEHAGSALLRQTLDPGRIARLLRATREGTRFLTGDGLAARATVAPGTRDEQEVREKLLAVLLSLSSLLAIDPARLGDVVVDHLGIADSVDIPGLHRTLAAAAWSPRGTTSRVLHAACGHPAVYLALQEQADRVGALLGAVQEAVAQEPALAPLAGLPSRAAADGVEMSDAESRRIYGATGVHFRLADDRVQELLMGEQLYGDRALALRELYQNALDACRYRRARTEYLRRTGGAPPGTEPGAEPRWEGRIAFRQGVDERGRAYIECADNGIGMGVREIRDLFARAGSRFADFPEFLEEQAGWAALDPPVVLHPNSQFGIGVLSYFMLADEIEVTTCRLGRDGTPGDLLRVSIAGPGALFRITPLGTGPDAGTTVRLYLSPLVAALSCTDVLRRLLWVAEFPTTAQHGDDSVTWEPGRLSEAAPVGSEDPMAPDARRSGNWLVAVGTGREPIGVWWCDGPGGLLADGLWAGTPRFGTVVNLTGPEAPALSVDRRSVVRHDRARTEAALRDAVGALCAAPDGPPGYDWLRRVAAEAPALADEILRSLAADPARCWDLGPDNRRRIAVFGHFGEDFENPPADWRDHYSFFSLPAAVRYLAGGGRYGRPAGVWEWRLGAYLAAAPDDTGADAAEVPADQVTALPGDAALLELVEDPPSPVSRGALIALAVRTGRDPAALARRFRELGYETADDSALPADLTENDLISVRLMADESAPWLPDDRPVPQRHLTTVAARLRRPVAEVAGRLAALGYQVPGADPPDGGAAPAESGRRPGRKKARLFSRKGTAVPAPPAGPVLRGSPPRPAAPRADPYVYQDVTGSGNEPLTTRVQALGFRLPDLSLLPGRAQGDGAAASGEAVPRAVTRPQLLLLAQLANRTPWEMARHLAARGVAVPKAPEAPEAPEAGEEHKDLLLLDTLGTGPRLPGTTLGLGPLMALAARLRMPLDEVTGRLRALGLRTADTEGLPFDPAADRALIGDWNSVDGDWLRGSSAGPVALLRAARRTYMSPLEAARRLAELGFAVPRTDRLPDQLRPEDLRMVSADLDGRGPWLAEDRPVPAVHVLRAAVFFGEPVSALRGRLTGLGFEVPEQLVPARPGPGPGC</sequence>
<evidence type="ECO:0000259" key="3">
    <source>
        <dbReference type="Pfam" id="PF24401"/>
    </source>
</evidence>
<feature type="region of interest" description="Disordered" evidence="1">
    <location>
        <begin position="1220"/>
        <end position="1274"/>
    </location>
</feature>
<evidence type="ECO:0000313" key="5">
    <source>
        <dbReference type="EMBL" id="SFD26886.1"/>
    </source>
</evidence>
<dbReference type="SUPFAM" id="SSF55874">
    <property type="entry name" value="ATPase domain of HSP90 chaperone/DNA topoisomerase II/histidine kinase"/>
    <property type="match status" value="1"/>
</dbReference>
<dbReference type="Pfam" id="PF00656">
    <property type="entry name" value="Peptidase_C14"/>
    <property type="match status" value="1"/>
</dbReference>
<feature type="domain" description="wHTH-Hsp90 Na associated" evidence="4">
    <location>
        <begin position="1167"/>
        <end position="1219"/>
    </location>
</feature>
<dbReference type="InterPro" id="IPR011600">
    <property type="entry name" value="Pept_C14_caspase"/>
</dbReference>
<name>A0A1I1QXQ2_9ACTN</name>
<organism evidence="5 6">
    <name type="scientific">Streptomyces aidingensis</name>
    <dbReference type="NCBI Taxonomy" id="910347"/>
    <lineage>
        <taxon>Bacteria</taxon>
        <taxon>Bacillati</taxon>
        <taxon>Actinomycetota</taxon>
        <taxon>Actinomycetes</taxon>
        <taxon>Kitasatosporales</taxon>
        <taxon>Streptomycetaceae</taxon>
        <taxon>Streptomyces</taxon>
    </lineage>
</organism>
<dbReference type="PANTHER" id="PTHR22576:SF37">
    <property type="entry name" value="MUCOSA-ASSOCIATED LYMPHOID TISSUE LYMPHOMA TRANSLOCATION PROTEIN 1"/>
    <property type="match status" value="1"/>
</dbReference>
<evidence type="ECO:0000259" key="2">
    <source>
        <dbReference type="Pfam" id="PF00656"/>
    </source>
</evidence>
<feature type="domain" description="wHTH-Hsp90 Na associated" evidence="4">
    <location>
        <begin position="1123"/>
        <end position="1154"/>
    </location>
</feature>
<accession>A0A1I1QXQ2</accession>
<feature type="compositionally biased region" description="Basic residues" evidence="1">
    <location>
        <begin position="1239"/>
        <end position="1249"/>
    </location>
</feature>
<dbReference type="InterPro" id="IPR052039">
    <property type="entry name" value="Caspase-related_regulators"/>
</dbReference>
<dbReference type="InterPro" id="IPR029030">
    <property type="entry name" value="Caspase-like_dom_sf"/>
</dbReference>
<dbReference type="InterPro" id="IPR056506">
    <property type="entry name" value="iHD-CE"/>
</dbReference>
<dbReference type="Gene3D" id="3.40.50.1460">
    <property type="match status" value="1"/>
</dbReference>
<dbReference type="PANTHER" id="PTHR22576">
    <property type="entry name" value="MUCOSA ASSOCIATED LYMPHOID TISSUE LYMPHOMA TRANSLOCATION PROTEIN 1/PARACASPASE"/>
    <property type="match status" value="1"/>
</dbReference>
<evidence type="ECO:0000256" key="1">
    <source>
        <dbReference type="SAM" id="MobiDB-lite"/>
    </source>
</evidence>
<dbReference type="Pfam" id="PF24410">
    <property type="entry name" value="wHTH-HSP90_Na-assoc"/>
    <property type="match status" value="4"/>
</dbReference>
<feature type="domain" description="wHTH-Hsp90 Na associated" evidence="4">
    <location>
        <begin position="1498"/>
        <end position="1551"/>
    </location>
</feature>
<dbReference type="OrthoDB" id="9802640at2"/>
<reference evidence="5 6" key="1">
    <citation type="submission" date="2016-10" db="EMBL/GenBank/DDBJ databases">
        <authorList>
            <person name="de Groot N.N."/>
        </authorList>
    </citation>
    <scope>NUCLEOTIDE SEQUENCE [LARGE SCALE GENOMIC DNA]</scope>
    <source>
        <strain evidence="5 6">CGMCC 4.5739</strain>
    </source>
</reference>
<dbReference type="InterPro" id="IPR036890">
    <property type="entry name" value="HATPase_C_sf"/>
</dbReference>
<dbReference type="GO" id="GO:0004197">
    <property type="term" value="F:cysteine-type endopeptidase activity"/>
    <property type="evidence" value="ECO:0007669"/>
    <property type="project" value="InterPro"/>
</dbReference>
<dbReference type="STRING" id="910347.SAMN05421773_11271"/>
<dbReference type="Pfam" id="PF24401">
    <property type="entry name" value="iHD-CE"/>
    <property type="match status" value="1"/>
</dbReference>
<feature type="domain" description="Peptidase C14 caspase" evidence="2">
    <location>
        <begin position="11"/>
        <end position="225"/>
    </location>
</feature>
<feature type="domain" description="wHTH-Hsp90 Na associated" evidence="4">
    <location>
        <begin position="1438"/>
        <end position="1486"/>
    </location>
</feature>
<feature type="domain" description="iHD-CE" evidence="3">
    <location>
        <begin position="269"/>
        <end position="636"/>
    </location>
</feature>
<dbReference type="Gene3D" id="3.30.565.10">
    <property type="entry name" value="Histidine kinase-like ATPase, C-terminal domain"/>
    <property type="match status" value="1"/>
</dbReference>
<evidence type="ECO:0000313" key="6">
    <source>
        <dbReference type="Proteomes" id="UP000199207"/>
    </source>
</evidence>
<dbReference type="Proteomes" id="UP000199207">
    <property type="component" value="Unassembled WGS sequence"/>
</dbReference>
<keyword evidence="6" id="KW-1185">Reference proteome</keyword>
<evidence type="ECO:0000259" key="4">
    <source>
        <dbReference type="Pfam" id="PF24410"/>
    </source>
</evidence>
<dbReference type="GO" id="GO:0006508">
    <property type="term" value="P:proteolysis"/>
    <property type="evidence" value="ECO:0007669"/>
    <property type="project" value="InterPro"/>
</dbReference>
<dbReference type="SUPFAM" id="SSF52129">
    <property type="entry name" value="Caspase-like"/>
    <property type="match status" value="1"/>
</dbReference>
<gene>
    <name evidence="5" type="ORF">SAMN05421773_11271</name>
</gene>
<protein>
    <submittedName>
        <fullName evidence="5">Caspase domain-containing protein</fullName>
    </submittedName>
</protein>